<sequence length="155" mass="17023">MNNVKHFHTCSNIHFELKVVFTGGSVEVESIHLILEGVGELNAVFITAGRVHGDFQGVGGGQPPFQLQRSVEKIRQGKMLALPKLQIDSRVTRRWRQSGRVGGGGGVYTEVLLANPHLPSPHTPPTLLPACIPTTTSQPLLQNRLAFKPFLRLLF</sequence>
<organism evidence="1 2">
    <name type="scientific">Batillaria attramentaria</name>
    <dbReference type="NCBI Taxonomy" id="370345"/>
    <lineage>
        <taxon>Eukaryota</taxon>
        <taxon>Metazoa</taxon>
        <taxon>Spiralia</taxon>
        <taxon>Lophotrochozoa</taxon>
        <taxon>Mollusca</taxon>
        <taxon>Gastropoda</taxon>
        <taxon>Caenogastropoda</taxon>
        <taxon>Sorbeoconcha</taxon>
        <taxon>Cerithioidea</taxon>
        <taxon>Batillariidae</taxon>
        <taxon>Batillaria</taxon>
    </lineage>
</organism>
<dbReference type="Proteomes" id="UP001519460">
    <property type="component" value="Unassembled WGS sequence"/>
</dbReference>
<dbReference type="EMBL" id="JACVVK020000130">
    <property type="protein sequence ID" value="KAK7490126.1"/>
    <property type="molecule type" value="Genomic_DNA"/>
</dbReference>
<gene>
    <name evidence="1" type="ORF">BaRGS_00018648</name>
</gene>
<protein>
    <submittedName>
        <fullName evidence="1">Uncharacterized protein</fullName>
    </submittedName>
</protein>
<comment type="caution">
    <text evidence="1">The sequence shown here is derived from an EMBL/GenBank/DDBJ whole genome shotgun (WGS) entry which is preliminary data.</text>
</comment>
<proteinExistence type="predicted"/>
<evidence type="ECO:0000313" key="1">
    <source>
        <dbReference type="EMBL" id="KAK7490126.1"/>
    </source>
</evidence>
<reference evidence="1 2" key="1">
    <citation type="journal article" date="2023" name="Sci. Data">
        <title>Genome assembly of the Korean intertidal mud-creeper Batillaria attramentaria.</title>
        <authorList>
            <person name="Patra A.K."/>
            <person name="Ho P.T."/>
            <person name="Jun S."/>
            <person name="Lee S.J."/>
            <person name="Kim Y."/>
            <person name="Won Y.J."/>
        </authorList>
    </citation>
    <scope>NUCLEOTIDE SEQUENCE [LARGE SCALE GENOMIC DNA]</scope>
    <source>
        <strain evidence="1">Wonlab-2016</strain>
    </source>
</reference>
<name>A0ABD0KST2_9CAEN</name>
<keyword evidence="2" id="KW-1185">Reference proteome</keyword>
<accession>A0ABD0KST2</accession>
<evidence type="ECO:0000313" key="2">
    <source>
        <dbReference type="Proteomes" id="UP001519460"/>
    </source>
</evidence>
<dbReference type="AlphaFoldDB" id="A0ABD0KST2"/>